<dbReference type="AlphaFoldDB" id="A0A699YRU9"/>
<keyword evidence="2" id="KW-1185">Reference proteome</keyword>
<name>A0A699YRU9_HAELA</name>
<proteinExistence type="predicted"/>
<gene>
    <name evidence="1" type="ORF">HaLaN_08705</name>
</gene>
<evidence type="ECO:0000313" key="2">
    <source>
        <dbReference type="Proteomes" id="UP000485058"/>
    </source>
</evidence>
<dbReference type="EMBL" id="BLLF01000555">
    <property type="protein sequence ID" value="GFH12923.1"/>
    <property type="molecule type" value="Genomic_DNA"/>
</dbReference>
<reference evidence="1 2" key="1">
    <citation type="submission" date="2020-02" db="EMBL/GenBank/DDBJ databases">
        <title>Draft genome sequence of Haematococcus lacustris strain NIES-144.</title>
        <authorList>
            <person name="Morimoto D."/>
            <person name="Nakagawa S."/>
            <person name="Yoshida T."/>
            <person name="Sawayama S."/>
        </authorList>
    </citation>
    <scope>NUCLEOTIDE SEQUENCE [LARGE SCALE GENOMIC DNA]</scope>
    <source>
        <strain evidence="1 2">NIES-144</strain>
    </source>
</reference>
<protein>
    <submittedName>
        <fullName evidence="1">Uncharacterized protein</fullName>
    </submittedName>
</protein>
<evidence type="ECO:0000313" key="1">
    <source>
        <dbReference type="EMBL" id="GFH12923.1"/>
    </source>
</evidence>
<sequence>MPGTRGLAQAIESTVGAADPPRAILVPGSTSSSLPLRKAVLTSKAYNLLPPPLEVATARLAATRLNGSPENNVVGQPNTAVAAGPHRAMLADRGMQLMEVDALPLKKRLDH</sequence>
<organism evidence="1 2">
    <name type="scientific">Haematococcus lacustris</name>
    <name type="common">Green alga</name>
    <name type="synonym">Haematococcus pluvialis</name>
    <dbReference type="NCBI Taxonomy" id="44745"/>
    <lineage>
        <taxon>Eukaryota</taxon>
        <taxon>Viridiplantae</taxon>
        <taxon>Chlorophyta</taxon>
        <taxon>core chlorophytes</taxon>
        <taxon>Chlorophyceae</taxon>
        <taxon>CS clade</taxon>
        <taxon>Chlamydomonadales</taxon>
        <taxon>Haematococcaceae</taxon>
        <taxon>Haematococcus</taxon>
    </lineage>
</organism>
<accession>A0A699YRU9</accession>
<dbReference type="Proteomes" id="UP000485058">
    <property type="component" value="Unassembled WGS sequence"/>
</dbReference>
<comment type="caution">
    <text evidence="1">The sequence shown here is derived from an EMBL/GenBank/DDBJ whole genome shotgun (WGS) entry which is preliminary data.</text>
</comment>